<protein>
    <submittedName>
        <fullName evidence="2">Uncharacterized protein</fullName>
    </submittedName>
</protein>
<reference evidence="2 3" key="1">
    <citation type="journal article" date="2006" name="J. Virol.">
        <title>Sequence analysis and organization of the Neodiprion abietis nucleopolyhedrovirus genome.</title>
        <authorList>
            <person name="Duffy S.P."/>
            <person name="Young A.M."/>
            <person name="Morin B."/>
            <person name="Lucarotti C.J."/>
            <person name="Koop B.F."/>
            <person name="Levin D.B."/>
        </authorList>
    </citation>
    <scope>NUCLEOTIDE SEQUENCE [LARGE SCALE GENOMIC DNA]</scope>
</reference>
<dbReference type="InterPro" id="IPR009091">
    <property type="entry name" value="RCC1/BLIP-II"/>
</dbReference>
<keyword evidence="1" id="KW-0472">Membrane</keyword>
<evidence type="ECO:0000313" key="3">
    <source>
        <dbReference type="Proteomes" id="UP000242804"/>
    </source>
</evidence>
<accession>Q0ZP06</accession>
<dbReference type="Proteomes" id="UP000242804">
    <property type="component" value="Segment"/>
</dbReference>
<dbReference type="Pfam" id="PF13540">
    <property type="entry name" value="RCC1_2"/>
    <property type="match status" value="1"/>
</dbReference>
<dbReference type="PROSITE" id="PS00626">
    <property type="entry name" value="RCC1_2"/>
    <property type="match status" value="1"/>
</dbReference>
<sequence length="116" mass="12943">MTRLSNIQHNIVKISGGENHTLFLSDDGDILSCGSPDYGVLGLATQHVLINHIDTIKNVTQISTGDRQSFCIDNTGKISKIPLLIIRYRKSQSKQFIPICVLQAMYMLGVWDQIIN</sequence>
<dbReference type="RefSeq" id="YP_667922.1">
    <property type="nucleotide sequence ID" value="NC_008252.1"/>
</dbReference>
<evidence type="ECO:0000313" key="2">
    <source>
        <dbReference type="EMBL" id="ABC74948.1"/>
    </source>
</evidence>
<dbReference type="GeneID" id="4179127"/>
<evidence type="ECO:0000256" key="1">
    <source>
        <dbReference type="SAM" id="Phobius"/>
    </source>
</evidence>
<dbReference type="SUPFAM" id="SSF50985">
    <property type="entry name" value="RCC1/BLIP-II"/>
    <property type="match status" value="1"/>
</dbReference>
<dbReference type="OrthoDB" id="34695at10239"/>
<dbReference type="InterPro" id="IPR000408">
    <property type="entry name" value="Reg_chr_condens"/>
</dbReference>
<feature type="transmembrane region" description="Helical" evidence="1">
    <location>
        <begin position="96"/>
        <end position="115"/>
    </location>
</feature>
<keyword evidence="1" id="KW-1133">Transmembrane helix</keyword>
<keyword evidence="1" id="KW-0812">Transmembrane</keyword>
<name>Q0ZP06_9CBAC</name>
<organism evidence="2 3">
    <name type="scientific">Neodiprion abietis nucleopolyhedrovirus</name>
    <dbReference type="NCBI Taxonomy" id="204507"/>
    <lineage>
        <taxon>Viruses</taxon>
        <taxon>Viruses incertae sedis</taxon>
        <taxon>Naldaviricetes</taxon>
        <taxon>Lefavirales</taxon>
        <taxon>Baculoviridae</taxon>
        <taxon>Gammabaculovirus</taxon>
        <taxon>Gammabaculovirus neabietis</taxon>
    </lineage>
</organism>
<dbReference type="EMBL" id="DQ317692">
    <property type="protein sequence ID" value="ABC74948.1"/>
    <property type="molecule type" value="Genomic_DNA"/>
</dbReference>
<keyword evidence="3" id="KW-1185">Reference proteome</keyword>
<dbReference type="Gene3D" id="2.130.10.30">
    <property type="entry name" value="Regulator of chromosome condensation 1/beta-lactamase-inhibitor protein II"/>
    <property type="match status" value="1"/>
</dbReference>
<proteinExistence type="predicted"/>
<dbReference type="KEGG" id="vg:4179127"/>